<reference evidence="1" key="1">
    <citation type="submission" date="2014-11" db="EMBL/GenBank/DDBJ databases">
        <authorList>
            <person name="Amaro Gonzalez C."/>
        </authorList>
    </citation>
    <scope>NUCLEOTIDE SEQUENCE</scope>
</reference>
<name>A0A0E9Q691_ANGAN</name>
<sequence>MISFLCILLQRIQLIMGILSSAVLMKL</sequence>
<dbReference type="EMBL" id="GBXM01096737">
    <property type="protein sequence ID" value="JAH11840.1"/>
    <property type="molecule type" value="Transcribed_RNA"/>
</dbReference>
<accession>A0A0E9Q691</accession>
<reference evidence="1" key="2">
    <citation type="journal article" date="2015" name="Fish Shellfish Immunol.">
        <title>Early steps in the European eel (Anguilla anguilla)-Vibrio vulnificus interaction in the gills: Role of the RtxA13 toxin.</title>
        <authorList>
            <person name="Callol A."/>
            <person name="Pajuelo D."/>
            <person name="Ebbesson L."/>
            <person name="Teles M."/>
            <person name="MacKenzie S."/>
            <person name="Amaro C."/>
        </authorList>
    </citation>
    <scope>NUCLEOTIDE SEQUENCE</scope>
</reference>
<protein>
    <submittedName>
        <fullName evidence="1">Uncharacterized protein</fullName>
    </submittedName>
</protein>
<organism evidence="1">
    <name type="scientific">Anguilla anguilla</name>
    <name type="common">European freshwater eel</name>
    <name type="synonym">Muraena anguilla</name>
    <dbReference type="NCBI Taxonomy" id="7936"/>
    <lineage>
        <taxon>Eukaryota</taxon>
        <taxon>Metazoa</taxon>
        <taxon>Chordata</taxon>
        <taxon>Craniata</taxon>
        <taxon>Vertebrata</taxon>
        <taxon>Euteleostomi</taxon>
        <taxon>Actinopterygii</taxon>
        <taxon>Neopterygii</taxon>
        <taxon>Teleostei</taxon>
        <taxon>Anguilliformes</taxon>
        <taxon>Anguillidae</taxon>
        <taxon>Anguilla</taxon>
    </lineage>
</organism>
<proteinExistence type="predicted"/>
<evidence type="ECO:0000313" key="1">
    <source>
        <dbReference type="EMBL" id="JAH11840.1"/>
    </source>
</evidence>
<dbReference type="AlphaFoldDB" id="A0A0E9Q691"/>